<dbReference type="InterPro" id="IPR012913">
    <property type="entry name" value="OS9-like_dom"/>
</dbReference>
<dbReference type="PANTHER" id="PTHR15414:SF5">
    <property type="entry name" value="PROTEIN OS-9"/>
    <property type="match status" value="1"/>
</dbReference>
<dbReference type="PROSITE" id="PS51914">
    <property type="entry name" value="MRH"/>
    <property type="match status" value="1"/>
</dbReference>
<reference evidence="7" key="1">
    <citation type="submission" date="2020-04" db="EMBL/GenBank/DDBJ databases">
        <authorList>
            <person name="Neveu A P."/>
        </authorList>
    </citation>
    <scope>NUCLEOTIDE SEQUENCE</scope>
    <source>
        <tissue evidence="7">Whole embryo</tissue>
    </source>
</reference>
<dbReference type="AlphaFoldDB" id="A0A6F9DIC4"/>
<dbReference type="GO" id="GO:0005788">
    <property type="term" value="C:endoplasmic reticulum lumen"/>
    <property type="evidence" value="ECO:0007669"/>
    <property type="project" value="TreeGrafter"/>
</dbReference>
<sequence length="465" mass="53704">MADQADPQESRLPADYPVPMLLQPLNLQPCLKKVKGWWTYELCFGKTVKQYHSDDGITHGDAIDLGNFESDFDWSDEQRIKRSPFKQHKLQKYHSQSYVNGTKCDIHSHHRETEVRFYCDESATVAYIDRVDEPSTCSYIIIVKTDLLCSHPHTRMLSVVKTVDVVCQPMLPQEKFLQHQEEQEKILEKSYRHLNEELKKKRDILKDFLTEMKSGLFPSYSSIDSFFPTKKPQEVQSSEAKETALDFISRFVEEKRLKKLSLAAQKQLHHKITDSVMKLKKLPSGDMARMIKLQIETFMESQELFNEDVFLKTFQSLGMSALRDLGNLNDMGKLDSDVSNSNEHVKVKVKHIDAEIGEVNEENEQDPAIQQLEEEIGKELSEAGYTSSNRIEVHFITNKDAKESLSMTKEQAQQFKEMLLEVVGGISLEDNEKRRYSRLMDNYNIVFSAEKEKIVSGVTEKDENS</sequence>
<keyword evidence="3" id="KW-0256">Endoplasmic reticulum</keyword>
<evidence type="ECO:0000259" key="6">
    <source>
        <dbReference type="PROSITE" id="PS51914"/>
    </source>
</evidence>
<proteinExistence type="evidence at transcript level"/>
<dbReference type="InterPro" id="IPR044865">
    <property type="entry name" value="MRH_dom"/>
</dbReference>
<evidence type="ECO:0000256" key="1">
    <source>
        <dbReference type="ARBA" id="ARBA00004240"/>
    </source>
</evidence>
<evidence type="ECO:0000256" key="2">
    <source>
        <dbReference type="ARBA" id="ARBA00022729"/>
    </source>
</evidence>
<keyword evidence="2" id="KW-0732">Signal</keyword>
<keyword evidence="4" id="KW-1015">Disulfide bond</keyword>
<dbReference type="Gene3D" id="2.70.130.10">
    <property type="entry name" value="Mannose-6-phosphate receptor binding domain"/>
    <property type="match status" value="1"/>
</dbReference>
<evidence type="ECO:0000256" key="5">
    <source>
        <dbReference type="SAM" id="Coils"/>
    </source>
</evidence>
<evidence type="ECO:0000256" key="4">
    <source>
        <dbReference type="ARBA" id="ARBA00023157"/>
    </source>
</evidence>
<dbReference type="InterPro" id="IPR045149">
    <property type="entry name" value="OS-9-like"/>
</dbReference>
<dbReference type="GO" id="GO:0030968">
    <property type="term" value="P:endoplasmic reticulum unfolded protein response"/>
    <property type="evidence" value="ECO:0007669"/>
    <property type="project" value="InterPro"/>
</dbReference>
<comment type="subcellular location">
    <subcellularLocation>
        <location evidence="1">Endoplasmic reticulum</location>
    </subcellularLocation>
</comment>
<dbReference type="SUPFAM" id="SSF50911">
    <property type="entry name" value="Mannose 6-phosphate receptor domain"/>
    <property type="match status" value="1"/>
</dbReference>
<feature type="domain" description="MRH" evidence="6">
    <location>
        <begin position="28"/>
        <end position="151"/>
    </location>
</feature>
<dbReference type="Pfam" id="PF07915">
    <property type="entry name" value="PRKCSH"/>
    <property type="match status" value="1"/>
</dbReference>
<evidence type="ECO:0000256" key="3">
    <source>
        <dbReference type="ARBA" id="ARBA00022824"/>
    </source>
</evidence>
<keyword evidence="5" id="KW-0175">Coiled coil</keyword>
<gene>
    <name evidence="7" type="primary">LOC104266204</name>
</gene>
<dbReference type="EMBL" id="LR787345">
    <property type="protein sequence ID" value="CAB3263207.1"/>
    <property type="molecule type" value="mRNA"/>
</dbReference>
<name>A0A6F9DIC4_9ASCI</name>
<accession>A0A6F9DIC4</accession>
<dbReference type="GO" id="GO:0030970">
    <property type="term" value="P:retrograde protein transport, ER to cytosol"/>
    <property type="evidence" value="ECO:0007669"/>
    <property type="project" value="TreeGrafter"/>
</dbReference>
<dbReference type="InterPro" id="IPR009011">
    <property type="entry name" value="Man6P_isomerase_rcpt-bd_dom_sf"/>
</dbReference>
<evidence type="ECO:0000313" key="7">
    <source>
        <dbReference type="EMBL" id="CAB3263207.1"/>
    </source>
</evidence>
<protein>
    <submittedName>
        <fullName evidence="7">Uncharacterized protein LOC104266204</fullName>
    </submittedName>
</protein>
<feature type="coiled-coil region" evidence="5">
    <location>
        <begin position="177"/>
        <end position="211"/>
    </location>
</feature>
<organism evidence="7">
    <name type="scientific">Phallusia mammillata</name>
    <dbReference type="NCBI Taxonomy" id="59560"/>
    <lineage>
        <taxon>Eukaryota</taxon>
        <taxon>Metazoa</taxon>
        <taxon>Chordata</taxon>
        <taxon>Tunicata</taxon>
        <taxon>Ascidiacea</taxon>
        <taxon>Phlebobranchia</taxon>
        <taxon>Ascidiidae</taxon>
        <taxon>Phallusia</taxon>
    </lineage>
</organism>
<dbReference type="PANTHER" id="PTHR15414">
    <property type="entry name" value="OS-9-RELATED"/>
    <property type="match status" value="1"/>
</dbReference>